<accession>A0A9D9H9S1</accession>
<feature type="domain" description="L-asparaginase N-terminal" evidence="3">
    <location>
        <begin position="6"/>
        <end position="160"/>
    </location>
</feature>
<reference evidence="4" key="1">
    <citation type="submission" date="2020-10" db="EMBL/GenBank/DDBJ databases">
        <authorList>
            <person name="Gilroy R."/>
        </authorList>
    </citation>
    <scope>NUCLEOTIDE SEQUENCE</scope>
    <source>
        <strain evidence="4">11167</strain>
    </source>
</reference>
<name>A0A9D9H9S1_9SPIR</name>
<reference evidence="4" key="2">
    <citation type="journal article" date="2021" name="PeerJ">
        <title>Extensive microbial diversity within the chicken gut microbiome revealed by metagenomics and culture.</title>
        <authorList>
            <person name="Gilroy R."/>
            <person name="Ravi A."/>
            <person name="Getino M."/>
            <person name="Pursley I."/>
            <person name="Horton D.L."/>
            <person name="Alikhan N.F."/>
            <person name="Baker D."/>
            <person name="Gharbi K."/>
            <person name="Hall N."/>
            <person name="Watson M."/>
            <person name="Adriaenssens E.M."/>
            <person name="Foster-Nyarko E."/>
            <person name="Jarju S."/>
            <person name="Secka A."/>
            <person name="Antonio M."/>
            <person name="Oren A."/>
            <person name="Chaudhuri R.R."/>
            <person name="La Ragione R."/>
            <person name="Hildebrand F."/>
            <person name="Pallen M.J."/>
        </authorList>
    </citation>
    <scope>NUCLEOTIDE SEQUENCE</scope>
    <source>
        <strain evidence="4">11167</strain>
    </source>
</reference>
<dbReference type="InterPro" id="IPR037152">
    <property type="entry name" value="L-asparaginase_N_sf"/>
</dbReference>
<feature type="active site" description="O-isoaspartyl threonine intermediate" evidence="1">
    <location>
        <position position="14"/>
    </location>
</feature>
<evidence type="ECO:0000313" key="4">
    <source>
        <dbReference type="EMBL" id="MBO8443581.1"/>
    </source>
</evidence>
<evidence type="ECO:0000313" key="5">
    <source>
        <dbReference type="Proteomes" id="UP000823633"/>
    </source>
</evidence>
<organism evidence="4 5">
    <name type="scientific">Candidatus Aphodenecus pullistercoris</name>
    <dbReference type="NCBI Taxonomy" id="2840669"/>
    <lineage>
        <taxon>Bacteria</taxon>
        <taxon>Pseudomonadati</taxon>
        <taxon>Spirochaetota</taxon>
        <taxon>Spirochaetia</taxon>
        <taxon>Spirochaetales</taxon>
        <taxon>Candidatus Aphodenecus</taxon>
    </lineage>
</organism>
<dbReference type="Proteomes" id="UP000823633">
    <property type="component" value="Unassembled WGS sequence"/>
</dbReference>
<evidence type="ECO:0000256" key="1">
    <source>
        <dbReference type="PIRSR" id="PIRSR001220-1"/>
    </source>
</evidence>
<dbReference type="Gene3D" id="3.40.50.1170">
    <property type="entry name" value="L-asparaginase, N-terminal domain"/>
    <property type="match status" value="1"/>
</dbReference>
<dbReference type="PRINTS" id="PR00139">
    <property type="entry name" value="ASNGLNASE"/>
</dbReference>
<dbReference type="PROSITE" id="PS51732">
    <property type="entry name" value="ASN_GLN_ASE_3"/>
    <property type="match status" value="1"/>
</dbReference>
<dbReference type="Pfam" id="PF00710">
    <property type="entry name" value="Asparaginase"/>
    <property type="match status" value="1"/>
</dbReference>
<dbReference type="AlphaFoldDB" id="A0A9D9H9S1"/>
<evidence type="ECO:0000256" key="2">
    <source>
        <dbReference type="PIRSR" id="PIRSR001220-2"/>
    </source>
</evidence>
<proteinExistence type="predicted"/>
<sequence>MTEERLRIITTGGTFDKLYDAIKGELTFRESQLPRILQQARVTLPVHLDSLLAVDSLVMTEDQRRMIVADALSCIEKRVVIVHGTDTMVETGRLLKATRQADDEHVFVLTGAMIPYSLENSDAVFNLGCALASVQLLDSGVYIAMGGRIFDADHVRKNRDKGVFEEVDCGLAT</sequence>
<protein>
    <submittedName>
        <fullName evidence="4">Asparaginase</fullName>
    </submittedName>
</protein>
<feature type="binding site" evidence="2">
    <location>
        <begin position="85"/>
        <end position="86"/>
    </location>
    <ligand>
        <name>substrate</name>
    </ligand>
</feature>
<dbReference type="PIRSF" id="PIRSF500176">
    <property type="entry name" value="L_ASNase"/>
    <property type="match status" value="1"/>
</dbReference>
<dbReference type="InterPro" id="IPR036152">
    <property type="entry name" value="Asp/glu_Ase-like_sf"/>
</dbReference>
<dbReference type="SUPFAM" id="SSF53774">
    <property type="entry name" value="Glutaminase/Asparaginase"/>
    <property type="match status" value="1"/>
</dbReference>
<dbReference type="InterPro" id="IPR027474">
    <property type="entry name" value="L-asparaginase_N"/>
</dbReference>
<evidence type="ECO:0000259" key="3">
    <source>
        <dbReference type="Pfam" id="PF00710"/>
    </source>
</evidence>
<dbReference type="EMBL" id="JADIMU010000049">
    <property type="protein sequence ID" value="MBO8443581.1"/>
    <property type="molecule type" value="Genomic_DNA"/>
</dbReference>
<gene>
    <name evidence="4" type="ORF">IAC42_07490</name>
</gene>
<dbReference type="InterPro" id="IPR006034">
    <property type="entry name" value="Asparaginase/glutaminase-like"/>
</dbReference>
<comment type="caution">
    <text evidence="4">The sequence shown here is derived from an EMBL/GenBank/DDBJ whole genome shotgun (WGS) entry which is preliminary data.</text>
</comment>
<feature type="binding site" evidence="2">
    <location>
        <position position="56"/>
    </location>
    <ligand>
        <name>substrate</name>
    </ligand>
</feature>
<dbReference type="PIRSF" id="PIRSF001220">
    <property type="entry name" value="L-ASNase_gatD"/>
    <property type="match status" value="1"/>
</dbReference>
<dbReference type="GO" id="GO:0004067">
    <property type="term" value="F:asparaginase activity"/>
    <property type="evidence" value="ECO:0007669"/>
    <property type="project" value="UniProtKB-UniRule"/>
</dbReference>